<feature type="compositionally biased region" description="Low complexity" evidence="6">
    <location>
        <begin position="390"/>
        <end position="410"/>
    </location>
</feature>
<dbReference type="SUPFAM" id="SSF48371">
    <property type="entry name" value="ARM repeat"/>
    <property type="match status" value="1"/>
</dbReference>
<keyword evidence="5" id="KW-0539">Nucleus</keyword>
<feature type="region of interest" description="Disordered" evidence="6">
    <location>
        <begin position="462"/>
        <end position="493"/>
    </location>
</feature>
<evidence type="ECO:0000256" key="6">
    <source>
        <dbReference type="SAM" id="MobiDB-lite"/>
    </source>
</evidence>
<evidence type="ECO:0000313" key="7">
    <source>
        <dbReference type="EMBL" id="THG16822.1"/>
    </source>
</evidence>
<evidence type="ECO:0008006" key="9">
    <source>
        <dbReference type="Google" id="ProtNLM"/>
    </source>
</evidence>
<dbReference type="GO" id="GO:0043161">
    <property type="term" value="P:proteasome-mediated ubiquitin-dependent protein catabolic process"/>
    <property type="evidence" value="ECO:0007669"/>
    <property type="project" value="TreeGrafter"/>
</dbReference>
<feature type="compositionally biased region" description="Low complexity" evidence="6">
    <location>
        <begin position="472"/>
        <end position="493"/>
    </location>
</feature>
<dbReference type="InterPro" id="IPR038739">
    <property type="entry name" value="ARMC8/Vid28"/>
</dbReference>
<dbReference type="Proteomes" id="UP000306102">
    <property type="component" value="Unassembled WGS sequence"/>
</dbReference>
<comment type="subcellular location">
    <subcellularLocation>
        <location evidence="2">Cytoplasm</location>
    </subcellularLocation>
    <subcellularLocation>
        <location evidence="1">Nucleus</location>
    </subcellularLocation>
</comment>
<evidence type="ECO:0000256" key="2">
    <source>
        <dbReference type="ARBA" id="ARBA00004496"/>
    </source>
</evidence>
<keyword evidence="8" id="KW-1185">Reference proteome</keyword>
<dbReference type="PANTHER" id="PTHR15651">
    <property type="entry name" value="ARMADILLO REPEAT-CONTAINING PROTEIN 8"/>
    <property type="match status" value="1"/>
</dbReference>
<dbReference type="GO" id="GO:0005634">
    <property type="term" value="C:nucleus"/>
    <property type="evidence" value="ECO:0007669"/>
    <property type="project" value="UniProtKB-SubCell"/>
</dbReference>
<protein>
    <recommendedName>
        <fullName evidence="9">Armadillo repeat-containing protein 8</fullName>
    </recommendedName>
</protein>
<dbReference type="FunFam" id="1.25.10.10:FF:000440">
    <property type="entry name" value="Armadillo repeat-containing protein 8"/>
    <property type="match status" value="1"/>
</dbReference>
<evidence type="ECO:0000256" key="3">
    <source>
        <dbReference type="ARBA" id="ARBA00022490"/>
    </source>
</evidence>
<keyword evidence="4" id="KW-0677">Repeat</keyword>
<evidence type="ECO:0000256" key="1">
    <source>
        <dbReference type="ARBA" id="ARBA00004123"/>
    </source>
</evidence>
<evidence type="ECO:0000256" key="5">
    <source>
        <dbReference type="ARBA" id="ARBA00023242"/>
    </source>
</evidence>
<dbReference type="InterPro" id="IPR011989">
    <property type="entry name" value="ARM-like"/>
</dbReference>
<dbReference type="GO" id="GO:0005737">
    <property type="term" value="C:cytoplasm"/>
    <property type="evidence" value="ECO:0007669"/>
    <property type="project" value="UniProtKB-SubCell"/>
</dbReference>
<comment type="caution">
    <text evidence="7">The sequence shown here is derived from an EMBL/GenBank/DDBJ whole genome shotgun (WGS) entry which is preliminary data.</text>
</comment>
<dbReference type="Gene3D" id="1.25.10.10">
    <property type="entry name" value="Leucine-rich Repeat Variant"/>
    <property type="match status" value="2"/>
</dbReference>
<dbReference type="AlphaFoldDB" id="A0A4S4EKS3"/>
<sequence>MPASSAPPAHRPEDLIAFLSSAADDSKLKALRDLKNQIIGNRTKKLSFIKLGAVPIVVSILSSSADEAAVDPSTSLLVQSAAAIGSFACGLDAGVKAVLDAGAFPHLFSLLSHPNDKVVDAGARSLKMIYHSKLAPKYDFLQEKNMEFLLSLLNSENENVTGLGASIIAHSCETSIEQSTLTDAGVLKKLVSLLGGSLCQIHGSLESLATIIKGNPEVISKHLGPESGRGLSAVTELTKDRYPRTRLLACMCLIAINNTSPCYLQVVGTKTKLMFILLELLDGPGEVGDEAAFALSSLISEKEDLQKLAFEANVVDKLCNHLQKGSLQAKRIQGILLALADLCSQLESCRSRFLSLQHKENMLKADQDVLGPLIGGNKLLGANNSRRTTEQQQQTEPEATKQKQSIKQSTISSVPAVSELYRSMYRIQADTYRESDDTAVNFTPTGIPVYIRIGGPIFRYESAGTHSPPSNPSSSSLANASSPTANSTAPASTLRELHRDDHHRLSKDLFFTNQVGLRTKIFCLPTSEIEIEIWVGINMDKLGLSELGIL</sequence>
<organism evidence="7 8">
    <name type="scientific">Camellia sinensis var. sinensis</name>
    <name type="common">China tea</name>
    <dbReference type="NCBI Taxonomy" id="542762"/>
    <lineage>
        <taxon>Eukaryota</taxon>
        <taxon>Viridiplantae</taxon>
        <taxon>Streptophyta</taxon>
        <taxon>Embryophyta</taxon>
        <taxon>Tracheophyta</taxon>
        <taxon>Spermatophyta</taxon>
        <taxon>Magnoliopsida</taxon>
        <taxon>eudicotyledons</taxon>
        <taxon>Gunneridae</taxon>
        <taxon>Pentapetalae</taxon>
        <taxon>asterids</taxon>
        <taxon>Ericales</taxon>
        <taxon>Theaceae</taxon>
        <taxon>Camellia</taxon>
    </lineage>
</organism>
<feature type="region of interest" description="Disordered" evidence="6">
    <location>
        <begin position="380"/>
        <end position="410"/>
    </location>
</feature>
<evidence type="ECO:0000256" key="4">
    <source>
        <dbReference type="ARBA" id="ARBA00022737"/>
    </source>
</evidence>
<evidence type="ECO:0000313" key="8">
    <source>
        <dbReference type="Proteomes" id="UP000306102"/>
    </source>
</evidence>
<dbReference type="PANTHER" id="PTHR15651:SF7">
    <property type="entry name" value="ARMADILLO REPEAT-CONTAINING PROTEIN 8"/>
    <property type="match status" value="1"/>
</dbReference>
<keyword evidence="3" id="KW-0963">Cytoplasm</keyword>
<gene>
    <name evidence="7" type="ORF">TEA_004099</name>
</gene>
<name>A0A4S4EKS3_CAMSN</name>
<accession>A0A4S4EKS3</accession>
<dbReference type="GO" id="GO:0034657">
    <property type="term" value="C:GID complex"/>
    <property type="evidence" value="ECO:0007669"/>
    <property type="project" value="TreeGrafter"/>
</dbReference>
<dbReference type="STRING" id="542762.A0A4S4EKS3"/>
<reference evidence="7 8" key="1">
    <citation type="journal article" date="2018" name="Proc. Natl. Acad. Sci. U.S.A.">
        <title>Draft genome sequence of Camellia sinensis var. sinensis provides insights into the evolution of the tea genome and tea quality.</title>
        <authorList>
            <person name="Wei C."/>
            <person name="Yang H."/>
            <person name="Wang S."/>
            <person name="Zhao J."/>
            <person name="Liu C."/>
            <person name="Gao L."/>
            <person name="Xia E."/>
            <person name="Lu Y."/>
            <person name="Tai Y."/>
            <person name="She G."/>
            <person name="Sun J."/>
            <person name="Cao H."/>
            <person name="Tong W."/>
            <person name="Gao Q."/>
            <person name="Li Y."/>
            <person name="Deng W."/>
            <person name="Jiang X."/>
            <person name="Wang W."/>
            <person name="Chen Q."/>
            <person name="Zhang S."/>
            <person name="Li H."/>
            <person name="Wu J."/>
            <person name="Wang P."/>
            <person name="Li P."/>
            <person name="Shi C."/>
            <person name="Zheng F."/>
            <person name="Jian J."/>
            <person name="Huang B."/>
            <person name="Shan D."/>
            <person name="Shi M."/>
            <person name="Fang C."/>
            <person name="Yue Y."/>
            <person name="Li F."/>
            <person name="Li D."/>
            <person name="Wei S."/>
            <person name="Han B."/>
            <person name="Jiang C."/>
            <person name="Yin Y."/>
            <person name="Xia T."/>
            <person name="Zhang Z."/>
            <person name="Bennetzen J.L."/>
            <person name="Zhao S."/>
            <person name="Wan X."/>
        </authorList>
    </citation>
    <scope>NUCLEOTIDE SEQUENCE [LARGE SCALE GENOMIC DNA]</scope>
    <source>
        <strain evidence="8">cv. Shuchazao</strain>
        <tissue evidence="7">Leaf</tissue>
    </source>
</reference>
<dbReference type="InterPro" id="IPR016024">
    <property type="entry name" value="ARM-type_fold"/>
</dbReference>
<dbReference type="EMBL" id="SDRB02003834">
    <property type="protein sequence ID" value="THG16822.1"/>
    <property type="molecule type" value="Genomic_DNA"/>
</dbReference>
<proteinExistence type="predicted"/>